<dbReference type="Gene3D" id="3.40.1190.20">
    <property type="match status" value="1"/>
</dbReference>
<organism evidence="7 8">
    <name type="scientific">Nocardioides endophyticus</name>
    <dbReference type="NCBI Taxonomy" id="1353775"/>
    <lineage>
        <taxon>Bacteria</taxon>
        <taxon>Bacillati</taxon>
        <taxon>Actinomycetota</taxon>
        <taxon>Actinomycetes</taxon>
        <taxon>Propionibacteriales</taxon>
        <taxon>Nocardioidaceae</taxon>
        <taxon>Nocardioides</taxon>
    </lineage>
</organism>
<dbReference type="RefSeq" id="WP_345527478.1">
    <property type="nucleotide sequence ID" value="NZ_BAABKN010000015.1"/>
</dbReference>
<evidence type="ECO:0000256" key="3">
    <source>
        <dbReference type="ARBA" id="ARBA00022741"/>
    </source>
</evidence>
<name>A0ABP8YZT4_9ACTN</name>
<comment type="similarity">
    <text evidence="1">Belongs to the carbohydrate kinase PfkB family.</text>
</comment>
<evidence type="ECO:0000256" key="4">
    <source>
        <dbReference type="ARBA" id="ARBA00022777"/>
    </source>
</evidence>
<evidence type="ECO:0000256" key="1">
    <source>
        <dbReference type="ARBA" id="ARBA00010688"/>
    </source>
</evidence>
<evidence type="ECO:0000256" key="5">
    <source>
        <dbReference type="ARBA" id="ARBA00022840"/>
    </source>
</evidence>
<evidence type="ECO:0000313" key="7">
    <source>
        <dbReference type="EMBL" id="GAA4742135.1"/>
    </source>
</evidence>
<dbReference type="Pfam" id="PF00294">
    <property type="entry name" value="PfkB"/>
    <property type="match status" value="1"/>
</dbReference>
<sequence length="321" mass="33907">MSDQHRTGDLQRQEDVHGGAVLVIGESLIDVVETRADGVFEAPGGSPLNVAITLARLGVETHLLTALGLDDRAARIEAHLDASGVTLVEGAHSLPRTSTATARMQEDGSARYEFDVAWSPAVTALPPVRVVHAGSLGLFVEPGAQLVRRHLETTAPSVLVTLDPNIRPSLLPEHATVLNGFEKVLPLAHVVKLSDEDADWLYPGLDERQLIRHLLDRGPVLVAVTRGADGCVLACRDAWIEVPAVPVEVVDTIGAGDSFMGALIHQLLLRGLAADLVSGQRLWPEELVAIGSAAADVAAVTVTRPGADPPCLAELRATFGS</sequence>
<dbReference type="PANTHER" id="PTHR43085">
    <property type="entry name" value="HEXOKINASE FAMILY MEMBER"/>
    <property type="match status" value="1"/>
</dbReference>
<comment type="caution">
    <text evidence="7">The sequence shown here is derived from an EMBL/GenBank/DDBJ whole genome shotgun (WGS) entry which is preliminary data.</text>
</comment>
<proteinExistence type="inferred from homology"/>
<reference evidence="8" key="1">
    <citation type="journal article" date="2019" name="Int. J. Syst. Evol. Microbiol.">
        <title>The Global Catalogue of Microorganisms (GCM) 10K type strain sequencing project: providing services to taxonomists for standard genome sequencing and annotation.</title>
        <authorList>
            <consortium name="The Broad Institute Genomics Platform"/>
            <consortium name="The Broad Institute Genome Sequencing Center for Infectious Disease"/>
            <person name="Wu L."/>
            <person name="Ma J."/>
        </authorList>
    </citation>
    <scope>NUCLEOTIDE SEQUENCE [LARGE SCALE GENOMIC DNA]</scope>
    <source>
        <strain evidence="8">JCM 18532</strain>
    </source>
</reference>
<dbReference type="PANTHER" id="PTHR43085:SF1">
    <property type="entry name" value="PSEUDOURIDINE KINASE-RELATED"/>
    <property type="match status" value="1"/>
</dbReference>
<dbReference type="InterPro" id="IPR029056">
    <property type="entry name" value="Ribokinase-like"/>
</dbReference>
<gene>
    <name evidence="7" type="ORF">GCM10023350_28620</name>
</gene>
<accession>A0ABP8YZT4</accession>
<keyword evidence="8" id="KW-1185">Reference proteome</keyword>
<evidence type="ECO:0000259" key="6">
    <source>
        <dbReference type="Pfam" id="PF00294"/>
    </source>
</evidence>
<protein>
    <submittedName>
        <fullName evidence="7">Carbohydrate kinase</fullName>
    </submittedName>
</protein>
<dbReference type="PROSITE" id="PS00584">
    <property type="entry name" value="PFKB_KINASES_2"/>
    <property type="match status" value="1"/>
</dbReference>
<keyword evidence="3" id="KW-0547">Nucleotide-binding</keyword>
<dbReference type="SUPFAM" id="SSF53613">
    <property type="entry name" value="Ribokinase-like"/>
    <property type="match status" value="1"/>
</dbReference>
<keyword evidence="5" id="KW-0067">ATP-binding</keyword>
<feature type="domain" description="Carbohydrate kinase PfkB" evidence="6">
    <location>
        <begin position="21"/>
        <end position="309"/>
    </location>
</feature>
<dbReference type="PROSITE" id="PS00583">
    <property type="entry name" value="PFKB_KINASES_1"/>
    <property type="match status" value="1"/>
</dbReference>
<dbReference type="InterPro" id="IPR011611">
    <property type="entry name" value="PfkB_dom"/>
</dbReference>
<dbReference type="GO" id="GO:0016301">
    <property type="term" value="F:kinase activity"/>
    <property type="evidence" value="ECO:0007669"/>
    <property type="project" value="UniProtKB-KW"/>
</dbReference>
<evidence type="ECO:0000313" key="8">
    <source>
        <dbReference type="Proteomes" id="UP001499882"/>
    </source>
</evidence>
<dbReference type="InterPro" id="IPR002173">
    <property type="entry name" value="Carboh/pur_kinase_PfkB_CS"/>
</dbReference>
<dbReference type="InterPro" id="IPR050306">
    <property type="entry name" value="PfkB_Carbo_kinase"/>
</dbReference>
<evidence type="ECO:0000256" key="2">
    <source>
        <dbReference type="ARBA" id="ARBA00022679"/>
    </source>
</evidence>
<dbReference type="Proteomes" id="UP001499882">
    <property type="component" value="Unassembled WGS sequence"/>
</dbReference>
<dbReference type="EMBL" id="BAABKN010000015">
    <property type="protein sequence ID" value="GAA4742135.1"/>
    <property type="molecule type" value="Genomic_DNA"/>
</dbReference>
<keyword evidence="2" id="KW-0808">Transferase</keyword>
<keyword evidence="4 7" id="KW-0418">Kinase</keyword>